<name>A0A5D4RW23_9BACI</name>
<dbReference type="Proteomes" id="UP000322997">
    <property type="component" value="Unassembled WGS sequence"/>
</dbReference>
<dbReference type="AlphaFoldDB" id="A0A5D4RW23"/>
<sequence length="177" mass="20800">MKEVLLNTIDRLYAKGDFHYVLAKYIDKDYWARTFNDEVEQIFIDNLTDFSYSTCFSYFIQSSRGPNFRVGSDEFNDYLKEKNEITGIMVLISVIAPYSVVKYVRYHDNDGAIQMHEAYSPLDNETERIHIRMLEILTNHGIQKLDDDLLHVVVPNISLELKEEDVTIFNCLFEDSY</sequence>
<reference evidence="1 2" key="1">
    <citation type="submission" date="2019-08" db="EMBL/GenBank/DDBJ databases">
        <title>Bacillus genomes from the desert of Cuatro Cienegas, Coahuila.</title>
        <authorList>
            <person name="Olmedo-Alvarez G."/>
        </authorList>
    </citation>
    <scope>NUCLEOTIDE SEQUENCE [LARGE SCALE GENOMIC DNA]</scope>
    <source>
        <strain evidence="1 2">CH108_3D</strain>
    </source>
</reference>
<organism evidence="1 2">
    <name type="scientific">Rossellomorea marisflavi</name>
    <dbReference type="NCBI Taxonomy" id="189381"/>
    <lineage>
        <taxon>Bacteria</taxon>
        <taxon>Bacillati</taxon>
        <taxon>Bacillota</taxon>
        <taxon>Bacilli</taxon>
        <taxon>Bacillales</taxon>
        <taxon>Bacillaceae</taxon>
        <taxon>Rossellomorea</taxon>
    </lineage>
</organism>
<comment type="caution">
    <text evidence="1">The sequence shown here is derived from an EMBL/GenBank/DDBJ whole genome shotgun (WGS) entry which is preliminary data.</text>
</comment>
<evidence type="ECO:0000313" key="2">
    <source>
        <dbReference type="Proteomes" id="UP000322997"/>
    </source>
</evidence>
<protein>
    <submittedName>
        <fullName evidence="1">Uncharacterized protein</fullName>
    </submittedName>
</protein>
<evidence type="ECO:0000313" key="1">
    <source>
        <dbReference type="EMBL" id="TYS54929.1"/>
    </source>
</evidence>
<dbReference type="EMBL" id="VTEQ01000002">
    <property type="protein sequence ID" value="TYS54929.1"/>
    <property type="molecule type" value="Genomic_DNA"/>
</dbReference>
<gene>
    <name evidence="1" type="ORF">FZC83_08240</name>
</gene>
<dbReference type="RefSeq" id="WP_148984996.1">
    <property type="nucleotide sequence ID" value="NZ_CP197480.1"/>
</dbReference>
<accession>A0A5D4RW23</accession>
<proteinExistence type="predicted"/>